<dbReference type="AlphaFoldDB" id="A0A7E4V0T3"/>
<organism evidence="3 4">
    <name type="scientific">Panagrellus redivivus</name>
    <name type="common">Microworm</name>
    <dbReference type="NCBI Taxonomy" id="6233"/>
    <lineage>
        <taxon>Eukaryota</taxon>
        <taxon>Metazoa</taxon>
        <taxon>Ecdysozoa</taxon>
        <taxon>Nematoda</taxon>
        <taxon>Chromadorea</taxon>
        <taxon>Rhabditida</taxon>
        <taxon>Tylenchina</taxon>
        <taxon>Panagrolaimomorpha</taxon>
        <taxon>Panagrolaimoidea</taxon>
        <taxon>Panagrolaimidae</taxon>
        <taxon>Panagrellus</taxon>
    </lineage>
</organism>
<evidence type="ECO:0000313" key="4">
    <source>
        <dbReference type="WBParaSite" id="Pan_g15207.t1"/>
    </source>
</evidence>
<feature type="region of interest" description="Disordered" evidence="1">
    <location>
        <begin position="85"/>
        <end position="106"/>
    </location>
</feature>
<sequence>MSMATAPAIPSQTVQPSNVDLFGLTSDQTSTIIAYIVLVIVVLVILGMVYSMYCLPDEHPEDGEPIERITTSHQPPRWVPPEMAYSPARQVQMPAPRSPYSTSMRDLNDREAQRLLDASTRSDRLDSFVDVPLTDNHMERFSTYNPHDPLIRYQTPASAGTPYRQ</sequence>
<feature type="region of interest" description="Disordered" evidence="1">
    <location>
        <begin position="140"/>
        <end position="165"/>
    </location>
</feature>
<evidence type="ECO:0000256" key="2">
    <source>
        <dbReference type="SAM" id="Phobius"/>
    </source>
</evidence>
<keyword evidence="3" id="KW-1185">Reference proteome</keyword>
<feature type="transmembrane region" description="Helical" evidence="2">
    <location>
        <begin position="32"/>
        <end position="53"/>
    </location>
</feature>
<protein>
    <submittedName>
        <fullName evidence="4">Envelope glycoprotein UL132</fullName>
    </submittedName>
</protein>
<keyword evidence="2" id="KW-0812">Transmembrane</keyword>
<accession>A0A7E4V0T3</accession>
<reference evidence="3" key="1">
    <citation type="journal article" date="2013" name="Genetics">
        <title>The draft genome and transcriptome of Panagrellus redivivus are shaped by the harsh demands of a free-living lifestyle.</title>
        <authorList>
            <person name="Srinivasan J."/>
            <person name="Dillman A.R."/>
            <person name="Macchietto M.G."/>
            <person name="Heikkinen L."/>
            <person name="Lakso M."/>
            <person name="Fracchia K.M."/>
            <person name="Antoshechkin I."/>
            <person name="Mortazavi A."/>
            <person name="Wong G."/>
            <person name="Sternberg P.W."/>
        </authorList>
    </citation>
    <scope>NUCLEOTIDE SEQUENCE [LARGE SCALE GENOMIC DNA]</scope>
    <source>
        <strain evidence="3">MT8872</strain>
    </source>
</reference>
<name>A0A7E4V0T3_PANRE</name>
<reference evidence="4" key="2">
    <citation type="submission" date="2020-10" db="UniProtKB">
        <authorList>
            <consortium name="WormBaseParasite"/>
        </authorList>
    </citation>
    <scope>IDENTIFICATION</scope>
</reference>
<proteinExistence type="predicted"/>
<evidence type="ECO:0000313" key="3">
    <source>
        <dbReference type="Proteomes" id="UP000492821"/>
    </source>
</evidence>
<dbReference type="WBParaSite" id="Pan_g15207.t1">
    <property type="protein sequence ID" value="Pan_g15207.t1"/>
    <property type="gene ID" value="Pan_g15207"/>
</dbReference>
<evidence type="ECO:0000256" key="1">
    <source>
        <dbReference type="SAM" id="MobiDB-lite"/>
    </source>
</evidence>
<keyword evidence="2" id="KW-0472">Membrane</keyword>
<dbReference type="Proteomes" id="UP000492821">
    <property type="component" value="Unassembled WGS sequence"/>
</dbReference>
<keyword evidence="2" id="KW-1133">Transmembrane helix</keyword>